<organism evidence="1">
    <name type="scientific">marine sediment metagenome</name>
    <dbReference type="NCBI Taxonomy" id="412755"/>
    <lineage>
        <taxon>unclassified sequences</taxon>
        <taxon>metagenomes</taxon>
        <taxon>ecological metagenomes</taxon>
    </lineage>
</organism>
<dbReference type="AlphaFoldDB" id="X1T3V0"/>
<comment type="caution">
    <text evidence="1">The sequence shown here is derived from an EMBL/GenBank/DDBJ whole genome shotgun (WGS) entry which is preliminary data.</text>
</comment>
<reference evidence="1" key="1">
    <citation type="journal article" date="2014" name="Front. Microbiol.">
        <title>High frequency of phylogenetically diverse reductive dehalogenase-homologous genes in deep subseafloor sedimentary metagenomes.</title>
        <authorList>
            <person name="Kawai M."/>
            <person name="Futagami T."/>
            <person name="Toyoda A."/>
            <person name="Takaki Y."/>
            <person name="Nishi S."/>
            <person name="Hori S."/>
            <person name="Arai W."/>
            <person name="Tsubouchi T."/>
            <person name="Morono Y."/>
            <person name="Uchiyama I."/>
            <person name="Ito T."/>
            <person name="Fujiyama A."/>
            <person name="Inagaki F."/>
            <person name="Takami H."/>
        </authorList>
    </citation>
    <scope>NUCLEOTIDE SEQUENCE</scope>
    <source>
        <strain evidence="1">Expedition CK06-06</strain>
    </source>
</reference>
<feature type="non-terminal residue" evidence="1">
    <location>
        <position position="35"/>
    </location>
</feature>
<accession>X1T3V0</accession>
<proteinExistence type="predicted"/>
<protein>
    <submittedName>
        <fullName evidence="1">Uncharacterized protein</fullName>
    </submittedName>
</protein>
<gene>
    <name evidence="1" type="ORF">S12H4_19804</name>
</gene>
<sequence length="35" mass="4085">MTKKEPKWFKAWEKAIRSPEGKLLLTIANLIEKGE</sequence>
<name>X1T3V0_9ZZZZ</name>
<evidence type="ECO:0000313" key="1">
    <source>
        <dbReference type="EMBL" id="GAI86061.1"/>
    </source>
</evidence>
<dbReference type="EMBL" id="BARW01009957">
    <property type="protein sequence ID" value="GAI86061.1"/>
    <property type="molecule type" value="Genomic_DNA"/>
</dbReference>